<dbReference type="PANTHER" id="PTHR43685:SF2">
    <property type="entry name" value="GLYCOSYLTRANSFERASE 2-LIKE DOMAIN-CONTAINING PROTEIN"/>
    <property type="match status" value="1"/>
</dbReference>
<dbReference type="InterPro" id="IPR029044">
    <property type="entry name" value="Nucleotide-diphossugar_trans"/>
</dbReference>
<sequence>MNEKSDAPTVAVLIPYFQKQKGILENTVRSVLAQRGFDDYKVIIVDDGSPVSAESELVSIVSHREKIRIIQQKNAGPGAARNKALENVPDGTGYVAFLDSDDQLDPSYLADAVSALDKGYDLFFGNSRRAGIEKSRFEWDSIPGVTLDLTQHRLIDEAHELYEFVGDFFDFVVFRSNIIGPSTMAYRYRVGSNVRFNEKIYNGQDRIFKLFLCRQAKKVAFSPKEYAREGKGINIFDSAGWGTERSLSLLSSYIEMCKFILNNIPMNARQLAHVKRHLAQTRYAFTASLFHQTRHGTVDWKLVGKTFVSDSATLLWLVPNAMKVVKVKSRADRS</sequence>
<dbReference type="InterPro" id="IPR050834">
    <property type="entry name" value="Glycosyltransf_2"/>
</dbReference>
<evidence type="ECO:0000313" key="3">
    <source>
        <dbReference type="Proteomes" id="UP000471640"/>
    </source>
</evidence>
<evidence type="ECO:0000313" key="2">
    <source>
        <dbReference type="EMBL" id="NEX22615.1"/>
    </source>
</evidence>
<reference evidence="2 3" key="2">
    <citation type="submission" date="2020-02" db="EMBL/GenBank/DDBJ databases">
        <title>Genome sequences of Thiorhodococcus mannitoliphagus and Thiorhodococcus minor, purple sulfur photosynthetic bacteria in the gammaproteobacterial family, Chromatiaceae.</title>
        <authorList>
            <person name="Aviles F.A."/>
            <person name="Meyer T.E."/>
            <person name="Kyndt J.A."/>
        </authorList>
    </citation>
    <scope>NUCLEOTIDE SEQUENCE [LARGE SCALE GENOMIC DNA]</scope>
    <source>
        <strain evidence="2 3">DSM 18266</strain>
    </source>
</reference>
<organism evidence="2 3">
    <name type="scientific">Thiorhodococcus mannitoliphagus</name>
    <dbReference type="NCBI Taxonomy" id="329406"/>
    <lineage>
        <taxon>Bacteria</taxon>
        <taxon>Pseudomonadati</taxon>
        <taxon>Pseudomonadota</taxon>
        <taxon>Gammaproteobacteria</taxon>
        <taxon>Chromatiales</taxon>
        <taxon>Chromatiaceae</taxon>
        <taxon>Thiorhodococcus</taxon>
    </lineage>
</organism>
<dbReference type="Pfam" id="PF00535">
    <property type="entry name" value="Glycos_transf_2"/>
    <property type="match status" value="1"/>
</dbReference>
<comment type="caution">
    <text evidence="2">The sequence shown here is derived from an EMBL/GenBank/DDBJ whole genome shotgun (WGS) entry which is preliminary data.</text>
</comment>
<dbReference type="EMBL" id="JAAIJR010000112">
    <property type="protein sequence ID" value="NEX22615.1"/>
    <property type="molecule type" value="Genomic_DNA"/>
</dbReference>
<keyword evidence="3" id="KW-1185">Reference proteome</keyword>
<accession>A0A6P1E4P3</accession>
<keyword evidence="2" id="KW-0808">Transferase</keyword>
<dbReference type="InterPro" id="IPR001173">
    <property type="entry name" value="Glyco_trans_2-like"/>
</dbReference>
<dbReference type="AlphaFoldDB" id="A0A6P1E4P3"/>
<dbReference type="GO" id="GO:0016740">
    <property type="term" value="F:transferase activity"/>
    <property type="evidence" value="ECO:0007669"/>
    <property type="project" value="UniProtKB-KW"/>
</dbReference>
<dbReference type="Proteomes" id="UP000471640">
    <property type="component" value="Unassembled WGS sequence"/>
</dbReference>
<dbReference type="Gene3D" id="3.90.550.10">
    <property type="entry name" value="Spore Coat Polysaccharide Biosynthesis Protein SpsA, Chain A"/>
    <property type="match status" value="1"/>
</dbReference>
<evidence type="ECO:0000259" key="1">
    <source>
        <dbReference type="Pfam" id="PF00535"/>
    </source>
</evidence>
<dbReference type="CDD" id="cd00761">
    <property type="entry name" value="Glyco_tranf_GTA_type"/>
    <property type="match status" value="1"/>
</dbReference>
<dbReference type="SUPFAM" id="SSF53448">
    <property type="entry name" value="Nucleotide-diphospho-sugar transferases"/>
    <property type="match status" value="1"/>
</dbReference>
<protein>
    <submittedName>
        <fullName evidence="2">Glycosyltransferase family 2 protein</fullName>
    </submittedName>
</protein>
<dbReference type="PANTHER" id="PTHR43685">
    <property type="entry name" value="GLYCOSYLTRANSFERASE"/>
    <property type="match status" value="1"/>
</dbReference>
<reference evidence="3" key="1">
    <citation type="journal article" date="2020" name="Microbiol. Resour. Announc.">
        <title>Draft Genome Sequences of Thiorhodococcus mannitoliphagus and Thiorhodococcus minor, Purple Sulfur Photosynthetic Bacteria in the Gammaproteobacterial Family Chromatiaceae.</title>
        <authorList>
            <person name="Aviles F.A."/>
            <person name="Meyer T.E."/>
            <person name="Kyndt J.A."/>
        </authorList>
    </citation>
    <scope>NUCLEOTIDE SEQUENCE [LARGE SCALE GENOMIC DNA]</scope>
    <source>
        <strain evidence="3">DSM 18266</strain>
    </source>
</reference>
<dbReference type="RefSeq" id="WP_164655712.1">
    <property type="nucleotide sequence ID" value="NZ_JAAIJR010000112.1"/>
</dbReference>
<name>A0A6P1E4P3_9GAMM</name>
<proteinExistence type="predicted"/>
<feature type="domain" description="Glycosyltransferase 2-like" evidence="1">
    <location>
        <begin position="12"/>
        <end position="150"/>
    </location>
</feature>
<gene>
    <name evidence="2" type="ORF">G3480_20285</name>
</gene>